<protein>
    <recommendedName>
        <fullName evidence="3">Peptidase S1 domain-containing protein</fullName>
    </recommendedName>
</protein>
<evidence type="ECO:0000313" key="1">
    <source>
        <dbReference type="EMBL" id="KAA0708318.1"/>
    </source>
</evidence>
<dbReference type="InterPro" id="IPR009003">
    <property type="entry name" value="Peptidase_S1_PA"/>
</dbReference>
<name>A0A5A9NG44_9TELE</name>
<gene>
    <name evidence="1" type="ORF">E1301_Tti005560</name>
</gene>
<evidence type="ECO:0000313" key="2">
    <source>
        <dbReference type="Proteomes" id="UP000324632"/>
    </source>
</evidence>
<dbReference type="SUPFAM" id="SSF50494">
    <property type="entry name" value="Trypsin-like serine proteases"/>
    <property type="match status" value="1"/>
</dbReference>
<comment type="caution">
    <text evidence="1">The sequence shown here is derived from an EMBL/GenBank/DDBJ whole genome shotgun (WGS) entry which is preliminary data.</text>
</comment>
<dbReference type="AlphaFoldDB" id="A0A5A9NG44"/>
<dbReference type="Pfam" id="PF13365">
    <property type="entry name" value="Trypsin_2"/>
    <property type="match status" value="1"/>
</dbReference>
<dbReference type="EMBL" id="SOYY01000018">
    <property type="protein sequence ID" value="KAA0708318.1"/>
    <property type="molecule type" value="Genomic_DNA"/>
</dbReference>
<dbReference type="Gene3D" id="2.40.10.120">
    <property type="match status" value="1"/>
</dbReference>
<sequence length="254" mass="28737">MENFTTTTCNSVRKDSLISEEDEISSRRFIPHFRDEKFFGHVVTELKSNPGPKYIKDAKIISHDNIILTCHSNCEILIWSDKEQSLKDAGLGYYYGSGCVLTVNHVIDYENCSIFVTFREYEFCMIYLAHIAKKNKDQDLAIIKLQGSLDPLQFKNIKNITNEIEIKDIYVFSLKPDGEYELKTGEIMQHHPSIKDMLKNELLISVAGINGDSGGPVCSNGNVVGLFRGASTSENGLEKYGRMVKIDKSFLKCD</sequence>
<accession>A0A5A9NG44</accession>
<evidence type="ECO:0008006" key="3">
    <source>
        <dbReference type="Google" id="ProtNLM"/>
    </source>
</evidence>
<proteinExistence type="predicted"/>
<dbReference type="Proteomes" id="UP000324632">
    <property type="component" value="Chromosome 18"/>
</dbReference>
<reference evidence="1 2" key="1">
    <citation type="journal article" date="2019" name="Mol. Ecol. Resour.">
        <title>Chromosome-level genome assembly of Triplophysa tibetana, a fish adapted to the harsh high-altitude environment of the Tibetan Plateau.</title>
        <authorList>
            <person name="Yang X."/>
            <person name="Liu H."/>
            <person name="Ma Z."/>
            <person name="Zou Y."/>
            <person name="Zou M."/>
            <person name="Mao Y."/>
            <person name="Li X."/>
            <person name="Wang H."/>
            <person name="Chen T."/>
            <person name="Wang W."/>
            <person name="Yang R."/>
        </authorList>
    </citation>
    <scope>NUCLEOTIDE SEQUENCE [LARGE SCALE GENOMIC DNA]</scope>
    <source>
        <strain evidence="1">TTIB1903HZAU</strain>
        <tissue evidence="1">Muscle</tissue>
    </source>
</reference>
<organism evidence="1 2">
    <name type="scientific">Triplophysa tibetana</name>
    <dbReference type="NCBI Taxonomy" id="1572043"/>
    <lineage>
        <taxon>Eukaryota</taxon>
        <taxon>Metazoa</taxon>
        <taxon>Chordata</taxon>
        <taxon>Craniata</taxon>
        <taxon>Vertebrata</taxon>
        <taxon>Euteleostomi</taxon>
        <taxon>Actinopterygii</taxon>
        <taxon>Neopterygii</taxon>
        <taxon>Teleostei</taxon>
        <taxon>Ostariophysi</taxon>
        <taxon>Cypriniformes</taxon>
        <taxon>Nemacheilidae</taxon>
        <taxon>Triplophysa</taxon>
    </lineage>
</organism>
<keyword evidence="2" id="KW-1185">Reference proteome</keyword>